<name>A1ZEB8_MICM2</name>
<keyword evidence="3" id="KW-0472">Membrane</keyword>
<feature type="transmembrane region" description="Helical" evidence="3">
    <location>
        <begin position="264"/>
        <end position="286"/>
    </location>
</feature>
<dbReference type="AlphaFoldDB" id="A1ZEB8"/>
<evidence type="ECO:0000256" key="4">
    <source>
        <dbReference type="SAM" id="SignalP"/>
    </source>
</evidence>
<evidence type="ECO:0000259" key="5">
    <source>
        <dbReference type="SMART" id="SM00062"/>
    </source>
</evidence>
<keyword evidence="1" id="KW-0378">Hydrolase</keyword>
<evidence type="ECO:0000256" key="1">
    <source>
        <dbReference type="ARBA" id="ARBA00022801"/>
    </source>
</evidence>
<dbReference type="GO" id="GO:0016791">
    <property type="term" value="F:phosphatase activity"/>
    <property type="evidence" value="ECO:0007669"/>
    <property type="project" value="TreeGrafter"/>
</dbReference>
<feature type="coiled-coil region" evidence="2">
    <location>
        <begin position="308"/>
        <end position="346"/>
    </location>
</feature>
<feature type="signal peptide" evidence="4">
    <location>
        <begin position="1"/>
        <end position="24"/>
    </location>
</feature>
<dbReference type="OrthoDB" id="9767435at2"/>
<keyword evidence="7" id="KW-0808">Transferase</keyword>
<dbReference type="InterPro" id="IPR001638">
    <property type="entry name" value="Solute-binding_3/MltF_N"/>
</dbReference>
<dbReference type="InterPro" id="IPR036457">
    <property type="entry name" value="PPM-type-like_dom_sf"/>
</dbReference>
<comment type="caution">
    <text evidence="7">The sequence shown here is derived from an EMBL/GenBank/DDBJ whole genome shotgun (WGS) entry which is preliminary data.</text>
</comment>
<keyword evidence="7" id="KW-0418">Kinase</keyword>
<gene>
    <name evidence="7" type="ORF">M23134_04259</name>
</gene>
<dbReference type="InterPro" id="IPR001932">
    <property type="entry name" value="PPM-type_phosphatase-like_dom"/>
</dbReference>
<keyword evidence="3" id="KW-1133">Transmembrane helix</keyword>
<keyword evidence="7" id="KW-0723">Serine/threonine-protein kinase</keyword>
<dbReference type="Proteomes" id="UP000004095">
    <property type="component" value="Unassembled WGS sequence"/>
</dbReference>
<evidence type="ECO:0000313" key="8">
    <source>
        <dbReference type="Proteomes" id="UP000004095"/>
    </source>
</evidence>
<dbReference type="PANTHER" id="PTHR43156">
    <property type="entry name" value="STAGE II SPORULATION PROTEIN E-RELATED"/>
    <property type="match status" value="1"/>
</dbReference>
<dbReference type="InterPro" id="IPR052016">
    <property type="entry name" value="Bact_Sigma-Reg"/>
</dbReference>
<dbReference type="Pfam" id="PF00497">
    <property type="entry name" value="SBP_bac_3"/>
    <property type="match status" value="1"/>
</dbReference>
<accession>A1ZEB8</accession>
<keyword evidence="2" id="KW-0175">Coiled coil</keyword>
<dbReference type="Pfam" id="PF07228">
    <property type="entry name" value="SpoIIE"/>
    <property type="match status" value="1"/>
</dbReference>
<dbReference type="Gene3D" id="3.40.190.10">
    <property type="entry name" value="Periplasmic binding protein-like II"/>
    <property type="match status" value="2"/>
</dbReference>
<dbReference type="RefSeq" id="WP_002694004.1">
    <property type="nucleotide sequence ID" value="NZ_AAWS01000003.1"/>
</dbReference>
<keyword evidence="3" id="KW-0812">Transmembrane</keyword>
<feature type="chain" id="PRO_5002641537" evidence="4">
    <location>
        <begin position="25"/>
        <end position="593"/>
    </location>
</feature>
<evidence type="ECO:0000259" key="6">
    <source>
        <dbReference type="SMART" id="SM00331"/>
    </source>
</evidence>
<dbReference type="GO" id="GO:0004674">
    <property type="term" value="F:protein serine/threonine kinase activity"/>
    <property type="evidence" value="ECO:0007669"/>
    <property type="project" value="UniProtKB-KW"/>
</dbReference>
<proteinExistence type="predicted"/>
<protein>
    <submittedName>
        <fullName evidence="7">Serine/threonine protein kinases</fullName>
    </submittedName>
</protein>
<dbReference type="PANTHER" id="PTHR43156:SF9">
    <property type="entry name" value="HAMP DOMAIN-CONTAINING PROTEIN"/>
    <property type="match status" value="1"/>
</dbReference>
<dbReference type="EMBL" id="AAWS01000003">
    <property type="protein sequence ID" value="EAY31426.1"/>
    <property type="molecule type" value="Genomic_DNA"/>
</dbReference>
<keyword evidence="8" id="KW-1185">Reference proteome</keyword>
<evidence type="ECO:0000256" key="2">
    <source>
        <dbReference type="SAM" id="Coils"/>
    </source>
</evidence>
<dbReference type="SMART" id="SM00062">
    <property type="entry name" value="PBPb"/>
    <property type="match status" value="1"/>
</dbReference>
<feature type="domain" description="Solute-binding protein family 3/N-terminal" evidence="5">
    <location>
        <begin position="28"/>
        <end position="256"/>
    </location>
</feature>
<organism evidence="7 8">
    <name type="scientific">Microscilla marina ATCC 23134</name>
    <dbReference type="NCBI Taxonomy" id="313606"/>
    <lineage>
        <taxon>Bacteria</taxon>
        <taxon>Pseudomonadati</taxon>
        <taxon>Bacteroidota</taxon>
        <taxon>Cytophagia</taxon>
        <taxon>Cytophagales</taxon>
        <taxon>Microscillaceae</taxon>
        <taxon>Microscilla</taxon>
    </lineage>
</organism>
<dbReference type="eggNOG" id="COG2208">
    <property type="taxonomic scope" value="Bacteria"/>
</dbReference>
<feature type="domain" description="PPM-type phosphatase" evidence="6">
    <location>
        <begin position="370"/>
        <end position="590"/>
    </location>
</feature>
<dbReference type="Gene3D" id="3.60.40.10">
    <property type="entry name" value="PPM-type phosphatase domain"/>
    <property type="match status" value="1"/>
</dbReference>
<evidence type="ECO:0000313" key="7">
    <source>
        <dbReference type="EMBL" id="EAY31426.1"/>
    </source>
</evidence>
<sequence>MSKVNRFFGFFWVFALWCTHTAIAQDNLVIVGTYEDAPLIFKDTDNELKGVYKDVLEHIALKYKWKPEYVHGSFSENQKKLEKGDIDILCAIGHSEKREKRFDFSETTVVSNWGEIYIPMDSKIRSILDLKNKKVAVLAGDIYYEGSHGLKHTSSQFKLPIEFIECGSYDDVLEKISKGEADAGLVAVLHGATNGKKYNVHGSPIVFHPIELRFAFTKNTEKTKKLKKIIDKEMRSMIDDRSSVYYQSLSRWLGKEAGGEYLKYFKWGLIIAAGVALLFVTISLFLRRQVNKRTAQLYKKTQEVQELNEHLEDKVKARTAEVSRQRDELEQQKGKLERVNKEMRDSINYARNIQEAMLPGEDNMSLFLRNNYFKVFMPRDVVSGDFHWLAYKDEKVLLAVADCTGHGVPGAFMSMLGKSSLDAIVNEKNIYEPGNILTELQNSIYLSLGTNAADGMDVALCSFDFKNRKVVFAGAQRPFYFVRDGEVNVIKGDKKPIGGSVRHYKEKREYRDHEVDMLPGDMFYMTSDGYPDQFGGPEGRKFTTRRFKSMISEIYTLPIKEQGEKVKSSFLDWKGDERQIDDILVIGVKMEAD</sequence>
<evidence type="ECO:0000256" key="3">
    <source>
        <dbReference type="SAM" id="Phobius"/>
    </source>
</evidence>
<dbReference type="eggNOG" id="COG0834">
    <property type="taxonomic scope" value="Bacteria"/>
</dbReference>
<dbReference type="SMART" id="SM00331">
    <property type="entry name" value="PP2C_SIG"/>
    <property type="match status" value="1"/>
</dbReference>
<reference evidence="7 8" key="1">
    <citation type="submission" date="2007-01" db="EMBL/GenBank/DDBJ databases">
        <authorList>
            <person name="Haygood M."/>
            <person name="Podell S."/>
            <person name="Anderson C."/>
            <person name="Hopkinson B."/>
            <person name="Roe K."/>
            <person name="Barbeau K."/>
            <person name="Gaasterland T."/>
            <person name="Ferriera S."/>
            <person name="Johnson J."/>
            <person name="Kravitz S."/>
            <person name="Beeson K."/>
            <person name="Sutton G."/>
            <person name="Rogers Y.-H."/>
            <person name="Friedman R."/>
            <person name="Frazier M."/>
            <person name="Venter J.C."/>
        </authorList>
    </citation>
    <scope>NUCLEOTIDE SEQUENCE [LARGE SCALE GENOMIC DNA]</scope>
    <source>
        <strain evidence="7 8">ATCC 23134</strain>
    </source>
</reference>
<dbReference type="SUPFAM" id="SSF53850">
    <property type="entry name" value="Periplasmic binding protein-like II"/>
    <property type="match status" value="1"/>
</dbReference>
<keyword evidence="4" id="KW-0732">Signal</keyword>